<name>W8KTI4_9GAMM</name>
<accession>W8KTI4</accession>
<dbReference type="HOGENOM" id="CLU_1942515_0_0_6"/>
<gene>
    <name evidence="2" type="ORF">M911_15605</name>
</gene>
<feature type="domain" description="RES" evidence="1">
    <location>
        <begin position="1"/>
        <end position="118"/>
    </location>
</feature>
<evidence type="ECO:0000313" key="2">
    <source>
        <dbReference type="EMBL" id="AHK80337.1"/>
    </source>
</evidence>
<evidence type="ECO:0000313" key="3">
    <source>
        <dbReference type="Proteomes" id="UP000019442"/>
    </source>
</evidence>
<reference evidence="2 3" key="1">
    <citation type="journal article" date="2014" name="J Genomics">
        <title>Draft Genome Sequence of the Extremely Halophilic Phototrophic Purple Sulfur Bacterium Halorhodospira halochloris.</title>
        <authorList>
            <person name="Singh K.S."/>
            <person name="Kirksey J."/>
            <person name="Hoff W.D."/>
            <person name="Deole R."/>
        </authorList>
    </citation>
    <scope>NUCLEOTIDE SEQUENCE [LARGE SCALE GENOMIC DNA]</scope>
    <source>
        <strain evidence="2 3">A</strain>
    </source>
</reference>
<keyword evidence="3" id="KW-1185">Reference proteome</keyword>
<dbReference type="EMBL" id="CP007268">
    <property type="protein sequence ID" value="AHK80337.1"/>
    <property type="molecule type" value="Genomic_DNA"/>
</dbReference>
<dbReference type="KEGG" id="hhc:M911_15605"/>
<protein>
    <recommendedName>
        <fullName evidence="1">RES domain-containing protein</fullName>
    </recommendedName>
</protein>
<evidence type="ECO:0000259" key="1">
    <source>
        <dbReference type="Pfam" id="PF08808"/>
    </source>
</evidence>
<sequence>MLYAGTTPEAAIVETLLHDEGGGVIGLSELKQRSLWTFSTGKPLCLVDLAGPALKRLRHDGKLLVTDQLDYPRAWSHALHEALPGVHGLLFPARPAPEYRSVALFERSADRVGCPSSHEVSRIRLLDWVDPRTGRNIIDWLWDFGVTVHDDGVGLW</sequence>
<organism evidence="2 3">
    <name type="scientific">Ectothiorhodospira haloalkaliphila</name>
    <dbReference type="NCBI Taxonomy" id="421628"/>
    <lineage>
        <taxon>Bacteria</taxon>
        <taxon>Pseudomonadati</taxon>
        <taxon>Pseudomonadota</taxon>
        <taxon>Gammaproteobacteria</taxon>
        <taxon>Chromatiales</taxon>
        <taxon>Ectothiorhodospiraceae</taxon>
        <taxon>Ectothiorhodospira</taxon>
    </lineage>
</organism>
<reference evidence="3" key="2">
    <citation type="submission" date="2014-02" db="EMBL/GenBank/DDBJ databases">
        <title>Draft Genome Sequence of extremely halophilic bacteria Halorhodospira halochloris.</title>
        <authorList>
            <person name="Singh K.S."/>
        </authorList>
    </citation>
    <scope>NUCLEOTIDE SEQUENCE [LARGE SCALE GENOMIC DNA]</scope>
    <source>
        <strain evidence="3">A</strain>
    </source>
</reference>
<dbReference type="Pfam" id="PF08808">
    <property type="entry name" value="RES"/>
    <property type="match status" value="1"/>
</dbReference>
<dbReference type="AlphaFoldDB" id="W8KTI4"/>
<dbReference type="InterPro" id="IPR014914">
    <property type="entry name" value="RES_dom"/>
</dbReference>
<proteinExistence type="predicted"/>
<dbReference type="Proteomes" id="UP000019442">
    <property type="component" value="Chromosome"/>
</dbReference>